<dbReference type="PROSITE" id="PS01062">
    <property type="entry name" value="HMG_COA_LYASE"/>
    <property type="match status" value="1"/>
</dbReference>
<dbReference type="PROSITE" id="PS50991">
    <property type="entry name" value="PYR_CT"/>
    <property type="match status" value="1"/>
</dbReference>
<dbReference type="GO" id="GO:0046872">
    <property type="term" value="F:metal ion binding"/>
    <property type="evidence" value="ECO:0007669"/>
    <property type="project" value="UniProtKB-KW"/>
</dbReference>
<dbReference type="GO" id="GO:0004419">
    <property type="term" value="F:hydroxymethylglutaryl-CoA lyase activity"/>
    <property type="evidence" value="ECO:0007669"/>
    <property type="project" value="UniProtKB-EC"/>
</dbReference>
<evidence type="ECO:0000256" key="6">
    <source>
        <dbReference type="ARBA" id="ARBA00049877"/>
    </source>
</evidence>
<dbReference type="PANTHER" id="PTHR42738">
    <property type="entry name" value="HYDROXYMETHYLGLUTARYL-COA LYASE"/>
    <property type="match status" value="1"/>
</dbReference>
<dbReference type="PANTHER" id="PTHR42738:SF7">
    <property type="entry name" value="HYDROXYMETHYLGLUTARYL-COA LYASE"/>
    <property type="match status" value="1"/>
</dbReference>
<dbReference type="EMBL" id="CAJNOL010000418">
    <property type="protein sequence ID" value="CAF1055495.1"/>
    <property type="molecule type" value="Genomic_DNA"/>
</dbReference>
<name>A0A814KQ55_9BILA</name>
<protein>
    <recommendedName>
        <fullName evidence="3">hydroxymethylglutaryl-CoA lyase</fullName>
        <ecNumber evidence="3">4.1.3.4</ecNumber>
    </recommendedName>
</protein>
<evidence type="ECO:0000256" key="4">
    <source>
        <dbReference type="ARBA" id="ARBA00022723"/>
    </source>
</evidence>
<gene>
    <name evidence="8" type="ORF">JXQ802_LOCUS16885</name>
</gene>
<dbReference type="Pfam" id="PF00682">
    <property type="entry name" value="HMGL-like"/>
    <property type="match status" value="1"/>
</dbReference>
<evidence type="ECO:0000256" key="1">
    <source>
        <dbReference type="ARBA" id="ARBA00005143"/>
    </source>
</evidence>
<dbReference type="AlphaFoldDB" id="A0A814KQ55"/>
<dbReference type="FunFam" id="3.20.20.70:FF:000201">
    <property type="entry name" value="Hydroxymethylglutaryl-CoA lyase"/>
    <property type="match status" value="1"/>
</dbReference>
<evidence type="ECO:0000313" key="8">
    <source>
        <dbReference type="EMBL" id="CAF1055495.1"/>
    </source>
</evidence>
<proteinExistence type="inferred from homology"/>
<dbReference type="InterPro" id="IPR013785">
    <property type="entry name" value="Aldolase_TIM"/>
</dbReference>
<evidence type="ECO:0000256" key="2">
    <source>
        <dbReference type="ARBA" id="ARBA00009405"/>
    </source>
</evidence>
<dbReference type="InterPro" id="IPR043594">
    <property type="entry name" value="HMGL"/>
</dbReference>
<keyword evidence="9" id="KW-1185">Reference proteome</keyword>
<dbReference type="Gene3D" id="3.20.20.70">
    <property type="entry name" value="Aldolase class I"/>
    <property type="match status" value="1"/>
</dbReference>
<comment type="caution">
    <text evidence="8">The sequence shown here is derived from an EMBL/GenBank/DDBJ whole genome shotgun (WGS) entry which is preliminary data.</text>
</comment>
<evidence type="ECO:0000313" key="9">
    <source>
        <dbReference type="Proteomes" id="UP000663870"/>
    </source>
</evidence>
<dbReference type="GO" id="GO:0006552">
    <property type="term" value="P:L-leucine catabolic process"/>
    <property type="evidence" value="ECO:0007669"/>
    <property type="project" value="TreeGrafter"/>
</dbReference>
<keyword evidence="4" id="KW-0479">Metal-binding</keyword>
<dbReference type="InterPro" id="IPR000138">
    <property type="entry name" value="HMG_CoA_lyase_AS"/>
</dbReference>
<dbReference type="GO" id="GO:0046951">
    <property type="term" value="P:ketone body biosynthetic process"/>
    <property type="evidence" value="ECO:0007669"/>
    <property type="project" value="TreeGrafter"/>
</dbReference>
<dbReference type="UniPathway" id="UPA00896">
    <property type="reaction ID" value="UER00863"/>
</dbReference>
<comment type="pathway">
    <text evidence="1">Metabolic intermediate metabolism; (S)-3-hydroxy-3-methylglutaryl-CoA degradation; acetoacetate from (S)-3-hydroxy-3-methylglutaryl-CoA: step 1/1.</text>
</comment>
<comment type="catalytic activity">
    <reaction evidence="6">
        <text>(3S)-3-hydroxy-3-methylglutaryl-CoA = acetoacetate + acetyl-CoA</text>
        <dbReference type="Rhea" id="RHEA:24404"/>
        <dbReference type="ChEBI" id="CHEBI:13705"/>
        <dbReference type="ChEBI" id="CHEBI:43074"/>
        <dbReference type="ChEBI" id="CHEBI:57288"/>
        <dbReference type="EC" id="4.1.3.4"/>
    </reaction>
</comment>
<accession>A0A814KQ55</accession>
<organism evidence="8 9">
    <name type="scientific">Rotaria sordida</name>
    <dbReference type="NCBI Taxonomy" id="392033"/>
    <lineage>
        <taxon>Eukaryota</taxon>
        <taxon>Metazoa</taxon>
        <taxon>Spiralia</taxon>
        <taxon>Gnathifera</taxon>
        <taxon>Rotifera</taxon>
        <taxon>Eurotatoria</taxon>
        <taxon>Bdelloidea</taxon>
        <taxon>Philodinida</taxon>
        <taxon>Philodinidae</taxon>
        <taxon>Rotaria</taxon>
    </lineage>
</organism>
<dbReference type="SUPFAM" id="SSF51569">
    <property type="entry name" value="Aldolase"/>
    <property type="match status" value="1"/>
</dbReference>
<feature type="domain" description="Pyruvate carboxyltransferase" evidence="7">
    <location>
        <begin position="30"/>
        <end position="301"/>
    </location>
</feature>
<reference evidence="8" key="1">
    <citation type="submission" date="2021-02" db="EMBL/GenBank/DDBJ databases">
        <authorList>
            <person name="Nowell W R."/>
        </authorList>
    </citation>
    <scope>NUCLEOTIDE SEQUENCE</scope>
</reference>
<dbReference type="InterPro" id="IPR000891">
    <property type="entry name" value="PYR_CT"/>
</dbReference>
<sequence>MCSRIILRRMIQYNILSRKYNSTLSNDNFVRIFEVGPRDGLQNEKIQVPTSIKIEFINRLSQTGLKYIEVTSFVSPKWVPQMSDHVEVLAGIDRIPGICYSALTPNVQGINKVVSLGKKGVDEVAIFSAASETFSKKNINCSIETSLQRFNDVVKIAREKDLPVRGYVSCVVGCPYEGKIKPSQVVPIIKKLLDMGCYEISLGDTIGVGTPKSIYDLLKEIQSNDIPSNKLAIHCHDTYGQAIANITQALDMGIRCIDSSVAGLGGCPYAKGATGNVATEDVIYLLDGLGYETGVDLNRLIDAGQFITEALKRENASKVARALLCKQQGETKTTVKSNQT</sequence>
<dbReference type="CDD" id="cd07938">
    <property type="entry name" value="DRE_TIM_HMGL"/>
    <property type="match status" value="1"/>
</dbReference>
<comment type="similarity">
    <text evidence="2">Belongs to the HMG-CoA lyase family.</text>
</comment>
<dbReference type="EC" id="4.1.3.4" evidence="3"/>
<evidence type="ECO:0000256" key="3">
    <source>
        <dbReference type="ARBA" id="ARBA00012910"/>
    </source>
</evidence>
<dbReference type="NCBIfam" id="NF004283">
    <property type="entry name" value="PRK05692.1"/>
    <property type="match status" value="1"/>
</dbReference>
<evidence type="ECO:0000259" key="7">
    <source>
        <dbReference type="PROSITE" id="PS50991"/>
    </source>
</evidence>
<keyword evidence="5" id="KW-0456">Lyase</keyword>
<dbReference type="Proteomes" id="UP000663870">
    <property type="component" value="Unassembled WGS sequence"/>
</dbReference>
<evidence type="ECO:0000256" key="5">
    <source>
        <dbReference type="ARBA" id="ARBA00023239"/>
    </source>
</evidence>